<name>A0ABD5XP02_9EURY</name>
<dbReference type="Proteomes" id="UP001596368">
    <property type="component" value="Unassembled WGS sequence"/>
</dbReference>
<accession>A0ABD5XP02</accession>
<organism evidence="5 6">
    <name type="scientific">Halobaculum litoreum</name>
    <dbReference type="NCBI Taxonomy" id="3031998"/>
    <lineage>
        <taxon>Archaea</taxon>
        <taxon>Methanobacteriati</taxon>
        <taxon>Methanobacteriota</taxon>
        <taxon>Stenosarchaea group</taxon>
        <taxon>Halobacteria</taxon>
        <taxon>Halobacteriales</taxon>
        <taxon>Haloferacaceae</taxon>
        <taxon>Halobaculum</taxon>
    </lineage>
</organism>
<sequence length="258" mass="28003">MRPRAGRRPRRRRGGDPGLQPRAPIHRTAESDADPEVVLAGDSFDFDAARRAPGWRRALAAGRDGDDAAGAAASGDHGGRGHAHDHGDVPAAVAHGVESVVYERERPFDPERFAAWLADWDGRVVRAKGFAHVASRPDTVMGLSQAGPVVRFGPLGEWGDDEPRTRLVFIGRGVDDGSVEAALDDCLAARGIRRRARTRTPTRSPSSGDSTASEAHSTSSRRSSHSSWKPYVAVLPPPVARRYTSSYRRRVVQPSWKL</sequence>
<evidence type="ECO:0000259" key="4">
    <source>
        <dbReference type="SMART" id="SM00833"/>
    </source>
</evidence>
<dbReference type="SMART" id="SM00833">
    <property type="entry name" value="CobW_C"/>
    <property type="match status" value="1"/>
</dbReference>
<feature type="compositionally biased region" description="Basic residues" evidence="3">
    <location>
        <begin position="1"/>
        <end position="13"/>
    </location>
</feature>
<feature type="compositionally biased region" description="Low complexity" evidence="3">
    <location>
        <begin position="60"/>
        <end position="75"/>
    </location>
</feature>
<dbReference type="SUPFAM" id="SSF90002">
    <property type="entry name" value="Hypothetical protein YjiA, C-terminal domain"/>
    <property type="match status" value="1"/>
</dbReference>
<feature type="domain" description="CobW C-terminal" evidence="4">
    <location>
        <begin position="97"/>
        <end position="187"/>
    </location>
</feature>
<feature type="compositionally biased region" description="Low complexity" evidence="3">
    <location>
        <begin position="201"/>
        <end position="227"/>
    </location>
</feature>
<dbReference type="EMBL" id="JBHSZG010000001">
    <property type="protein sequence ID" value="MFC7136905.1"/>
    <property type="molecule type" value="Genomic_DNA"/>
</dbReference>
<dbReference type="GO" id="GO:0000166">
    <property type="term" value="F:nucleotide binding"/>
    <property type="evidence" value="ECO:0007669"/>
    <property type="project" value="UniProtKB-KW"/>
</dbReference>
<evidence type="ECO:0000256" key="3">
    <source>
        <dbReference type="SAM" id="MobiDB-lite"/>
    </source>
</evidence>
<feature type="region of interest" description="Disordered" evidence="3">
    <location>
        <begin position="194"/>
        <end position="231"/>
    </location>
</feature>
<dbReference type="InterPro" id="IPR011629">
    <property type="entry name" value="CobW-like_C"/>
</dbReference>
<dbReference type="PANTHER" id="PTHR43603">
    <property type="entry name" value="COBW DOMAIN-CONTAINING PROTEIN DDB_G0274527"/>
    <property type="match status" value="1"/>
</dbReference>
<evidence type="ECO:0000256" key="1">
    <source>
        <dbReference type="ARBA" id="ARBA00022741"/>
    </source>
</evidence>
<protein>
    <submittedName>
        <fullName evidence="5">CobW family GTP-binding protein</fullName>
    </submittedName>
</protein>
<dbReference type="PANTHER" id="PTHR43603:SF1">
    <property type="entry name" value="ZINC-REGULATED GTPASE METALLOPROTEIN ACTIVATOR 1"/>
    <property type="match status" value="1"/>
</dbReference>
<reference evidence="5 6" key="1">
    <citation type="journal article" date="2019" name="Int. J. Syst. Evol. Microbiol.">
        <title>The Global Catalogue of Microorganisms (GCM) 10K type strain sequencing project: providing services to taxonomists for standard genome sequencing and annotation.</title>
        <authorList>
            <consortium name="The Broad Institute Genomics Platform"/>
            <consortium name="The Broad Institute Genome Sequencing Center for Infectious Disease"/>
            <person name="Wu L."/>
            <person name="Ma J."/>
        </authorList>
    </citation>
    <scope>NUCLEOTIDE SEQUENCE [LARGE SCALE GENOMIC DNA]</scope>
    <source>
        <strain evidence="5 6">DT92</strain>
    </source>
</reference>
<dbReference type="Gene3D" id="3.30.1220.10">
    <property type="entry name" value="CobW-like, C-terminal domain"/>
    <property type="match status" value="1"/>
</dbReference>
<feature type="region of interest" description="Disordered" evidence="3">
    <location>
        <begin position="1"/>
        <end position="36"/>
    </location>
</feature>
<keyword evidence="1" id="KW-0547">Nucleotide-binding</keyword>
<evidence type="ECO:0000313" key="5">
    <source>
        <dbReference type="EMBL" id="MFC7136905.1"/>
    </source>
</evidence>
<feature type="compositionally biased region" description="Basic and acidic residues" evidence="3">
    <location>
        <begin position="77"/>
        <end position="86"/>
    </location>
</feature>
<gene>
    <name evidence="5" type="ORF">ACFQRB_11320</name>
</gene>
<evidence type="ECO:0000313" key="6">
    <source>
        <dbReference type="Proteomes" id="UP001596368"/>
    </source>
</evidence>
<dbReference type="InterPro" id="IPR036627">
    <property type="entry name" value="CobW-likC_sf"/>
</dbReference>
<dbReference type="InterPro" id="IPR051927">
    <property type="entry name" value="Zn_Chap_cDPG_Synth"/>
</dbReference>
<evidence type="ECO:0000256" key="2">
    <source>
        <dbReference type="ARBA" id="ARBA00023186"/>
    </source>
</evidence>
<dbReference type="AlphaFoldDB" id="A0ABD5XP02"/>
<keyword evidence="2" id="KW-0143">Chaperone</keyword>
<feature type="region of interest" description="Disordered" evidence="3">
    <location>
        <begin position="60"/>
        <end position="86"/>
    </location>
</feature>
<proteinExistence type="predicted"/>
<dbReference type="Pfam" id="PF07683">
    <property type="entry name" value="CobW_C"/>
    <property type="match status" value="1"/>
</dbReference>
<comment type="caution">
    <text evidence="5">The sequence shown here is derived from an EMBL/GenBank/DDBJ whole genome shotgun (WGS) entry which is preliminary data.</text>
</comment>
<keyword evidence="6" id="KW-1185">Reference proteome</keyword>